<gene>
    <name evidence="1" type="ORF">BC792_10318</name>
</gene>
<protein>
    <submittedName>
        <fullName evidence="1">Uncharacterized protein</fullName>
    </submittedName>
</protein>
<dbReference type="Proteomes" id="UP000325105">
    <property type="component" value="Unassembled WGS sequence"/>
</dbReference>
<reference evidence="1 2" key="1">
    <citation type="submission" date="2019-07" db="EMBL/GenBank/DDBJ databases">
        <title>Genomic Encyclopedia of Archaeal and Bacterial Type Strains, Phase II (KMG-II): from individual species to whole genera.</title>
        <authorList>
            <person name="Goeker M."/>
        </authorList>
    </citation>
    <scope>NUCLEOTIDE SEQUENCE [LARGE SCALE GENOMIC DNA]</scope>
    <source>
        <strain evidence="1 2">DSM 18850</strain>
    </source>
</reference>
<keyword evidence="2" id="KW-1185">Reference proteome</keyword>
<evidence type="ECO:0000313" key="2">
    <source>
        <dbReference type="Proteomes" id="UP000325105"/>
    </source>
</evidence>
<evidence type="ECO:0000313" key="1">
    <source>
        <dbReference type="EMBL" id="TYP97092.1"/>
    </source>
</evidence>
<sequence length="50" mass="5378">MLAILKDITAKRRSFPVNSATGQVKLAPITVGQQASTSLNVFPFFLSEIA</sequence>
<name>A0A5S5DQH6_9SPHI</name>
<accession>A0A5S5DQH6</accession>
<proteinExistence type="predicted"/>
<comment type="caution">
    <text evidence="1">The sequence shown here is derived from an EMBL/GenBank/DDBJ whole genome shotgun (WGS) entry which is preliminary data.</text>
</comment>
<dbReference type="EMBL" id="VNHX01000003">
    <property type="protein sequence ID" value="TYP97092.1"/>
    <property type="molecule type" value="Genomic_DNA"/>
</dbReference>
<organism evidence="1 2">
    <name type="scientific">Sphingobacterium allocomposti</name>
    <dbReference type="NCBI Taxonomy" id="415956"/>
    <lineage>
        <taxon>Bacteria</taxon>
        <taxon>Pseudomonadati</taxon>
        <taxon>Bacteroidota</taxon>
        <taxon>Sphingobacteriia</taxon>
        <taxon>Sphingobacteriales</taxon>
        <taxon>Sphingobacteriaceae</taxon>
        <taxon>Sphingobacterium</taxon>
    </lineage>
</organism>
<dbReference type="AlphaFoldDB" id="A0A5S5DQH6"/>